<keyword evidence="3" id="KW-1185">Reference proteome</keyword>
<dbReference type="AlphaFoldDB" id="A0AAD4I5X4"/>
<organism evidence="2 3">
    <name type="scientific">Staphylotrichum longicolle</name>
    <dbReference type="NCBI Taxonomy" id="669026"/>
    <lineage>
        <taxon>Eukaryota</taxon>
        <taxon>Fungi</taxon>
        <taxon>Dikarya</taxon>
        <taxon>Ascomycota</taxon>
        <taxon>Pezizomycotina</taxon>
        <taxon>Sordariomycetes</taxon>
        <taxon>Sordariomycetidae</taxon>
        <taxon>Sordariales</taxon>
        <taxon>Chaetomiaceae</taxon>
        <taxon>Staphylotrichum</taxon>
    </lineage>
</organism>
<gene>
    <name evidence="2" type="ORF">NEMBOFW57_004722</name>
</gene>
<reference evidence="2" key="1">
    <citation type="submission" date="2023-02" db="EMBL/GenBank/DDBJ databases">
        <authorList>
            <person name="Palmer J.M."/>
        </authorList>
    </citation>
    <scope>NUCLEOTIDE SEQUENCE</scope>
    <source>
        <strain evidence="2">FW57</strain>
    </source>
</reference>
<feature type="compositionally biased region" description="Basic residues" evidence="1">
    <location>
        <begin position="222"/>
        <end position="233"/>
    </location>
</feature>
<evidence type="ECO:0000313" key="2">
    <source>
        <dbReference type="EMBL" id="KAG7294645.1"/>
    </source>
</evidence>
<comment type="caution">
    <text evidence="2">The sequence shown here is derived from an EMBL/GenBank/DDBJ whole genome shotgun (WGS) entry which is preliminary data.</text>
</comment>
<accession>A0AAD4I5X4</accession>
<evidence type="ECO:0000313" key="3">
    <source>
        <dbReference type="Proteomes" id="UP001197093"/>
    </source>
</evidence>
<sequence>MEAYVPSVGAKDKGELYAFNLEPAAHPFTEIGSCTCGYHKRCPDAADHCLEVIKLRDEGYDGRCKAAWGQVKKKGAVDHIIELWEVRAAYFRAVCLFEEFNSVKDCATSAGFPKDQISGLKWPKNKKEEAIDQTKQLIYWLVRNFLLANYEHFDAECEKYESEPMGDEDVRPIGVFLPRSVVNPSERYRVVGKAVDQLMDMMTEKEWEELEKNDGKAQKTSKTNKKAPPKKKTKNEAVARILDDSDKIASKVAKMAGLK</sequence>
<name>A0AAD4I5X4_9PEZI</name>
<proteinExistence type="predicted"/>
<feature type="region of interest" description="Disordered" evidence="1">
    <location>
        <begin position="209"/>
        <end position="236"/>
    </location>
</feature>
<dbReference type="EMBL" id="JAHCVI010000001">
    <property type="protein sequence ID" value="KAG7294645.1"/>
    <property type="molecule type" value="Genomic_DNA"/>
</dbReference>
<protein>
    <submittedName>
        <fullName evidence="2">Uncharacterized protein</fullName>
    </submittedName>
</protein>
<evidence type="ECO:0000256" key="1">
    <source>
        <dbReference type="SAM" id="MobiDB-lite"/>
    </source>
</evidence>
<dbReference type="Proteomes" id="UP001197093">
    <property type="component" value="Unassembled WGS sequence"/>
</dbReference>